<evidence type="ECO:0000313" key="3">
    <source>
        <dbReference type="Proteomes" id="UP000677244"/>
    </source>
</evidence>
<proteinExistence type="predicted"/>
<keyword evidence="3" id="KW-1185">Reference proteome</keyword>
<name>A0ABS3YVP3_9BACT</name>
<protein>
    <submittedName>
        <fullName evidence="2">GNAT family N-acetyltransferase</fullName>
        <ecNumber evidence="2">2.3.1.-</ecNumber>
    </submittedName>
</protein>
<feature type="domain" description="N-acetyltransferase" evidence="1">
    <location>
        <begin position="90"/>
        <end position="231"/>
    </location>
</feature>
<keyword evidence="2" id="KW-0012">Acyltransferase</keyword>
<dbReference type="InterPro" id="IPR013653">
    <property type="entry name" value="GCN5-like_dom"/>
</dbReference>
<dbReference type="SUPFAM" id="SSF55729">
    <property type="entry name" value="Acyl-CoA N-acyltransferases (Nat)"/>
    <property type="match status" value="1"/>
</dbReference>
<dbReference type="EMBL" id="JAGHKO010000004">
    <property type="protein sequence ID" value="MBO9202004.1"/>
    <property type="molecule type" value="Genomic_DNA"/>
</dbReference>
<evidence type="ECO:0000313" key="2">
    <source>
        <dbReference type="EMBL" id="MBO9202004.1"/>
    </source>
</evidence>
<dbReference type="InterPro" id="IPR000182">
    <property type="entry name" value="GNAT_dom"/>
</dbReference>
<comment type="caution">
    <text evidence="2">The sequence shown here is derived from an EMBL/GenBank/DDBJ whole genome shotgun (WGS) entry which is preliminary data.</text>
</comment>
<reference evidence="2 3" key="1">
    <citation type="submission" date="2021-03" db="EMBL/GenBank/DDBJ databases">
        <title>Assistant Professor.</title>
        <authorList>
            <person name="Huq M.A."/>
        </authorList>
    </citation>
    <scope>NUCLEOTIDE SEQUENCE [LARGE SCALE GENOMIC DNA]</scope>
    <source>
        <strain evidence="2 3">MAH-29</strain>
    </source>
</reference>
<accession>A0ABS3YVP3</accession>
<gene>
    <name evidence="2" type="ORF">J7I42_17095</name>
</gene>
<dbReference type="Proteomes" id="UP000677244">
    <property type="component" value="Unassembled WGS sequence"/>
</dbReference>
<dbReference type="RefSeq" id="WP_209140058.1">
    <property type="nucleotide sequence ID" value="NZ_JAGHKO010000004.1"/>
</dbReference>
<dbReference type="Gene3D" id="3.40.630.30">
    <property type="match status" value="1"/>
</dbReference>
<sequence length="231" mass="26027">MHHSDPFSTLDNPAWWALTSMQQQFATGPQNAKRYQRGVLPFAALETATTENLLTLHTLFEPGELFYLIGELPPLPPGVQLLKELPCVQMVLQEATALPAGTEPITPLNASHSDDMLHLINKVQPGYYEKDTRRLGNYAGIWQGNELVAIAGERMRLDHLTEISAICTDPAYTGRKYAQYLIAHLCNANLQMGNTPFLHVLETNERAIRLYEYLGFTTRRTISFWQLVSSL</sequence>
<organism evidence="2 3">
    <name type="scientific">Niastella soli</name>
    <dbReference type="NCBI Taxonomy" id="2821487"/>
    <lineage>
        <taxon>Bacteria</taxon>
        <taxon>Pseudomonadati</taxon>
        <taxon>Bacteroidota</taxon>
        <taxon>Chitinophagia</taxon>
        <taxon>Chitinophagales</taxon>
        <taxon>Chitinophagaceae</taxon>
        <taxon>Niastella</taxon>
    </lineage>
</organism>
<dbReference type="InterPro" id="IPR016181">
    <property type="entry name" value="Acyl_CoA_acyltransferase"/>
</dbReference>
<dbReference type="Pfam" id="PF08445">
    <property type="entry name" value="FR47"/>
    <property type="match status" value="1"/>
</dbReference>
<dbReference type="PROSITE" id="PS51186">
    <property type="entry name" value="GNAT"/>
    <property type="match status" value="1"/>
</dbReference>
<keyword evidence="2" id="KW-0808">Transferase</keyword>
<dbReference type="EC" id="2.3.1.-" evidence="2"/>
<evidence type="ECO:0000259" key="1">
    <source>
        <dbReference type="PROSITE" id="PS51186"/>
    </source>
</evidence>
<dbReference type="GO" id="GO:0016746">
    <property type="term" value="F:acyltransferase activity"/>
    <property type="evidence" value="ECO:0007669"/>
    <property type="project" value="UniProtKB-KW"/>
</dbReference>